<keyword evidence="4" id="KW-0804">Transcription</keyword>
<dbReference type="Proteomes" id="UP000440513">
    <property type="component" value="Unassembled WGS sequence"/>
</dbReference>
<accession>A0A7X2P5R4</accession>
<keyword evidence="1" id="KW-0805">Transcription regulation</keyword>
<dbReference type="Pfam" id="PF13411">
    <property type="entry name" value="MerR_1"/>
    <property type="match status" value="1"/>
</dbReference>
<dbReference type="InterPro" id="IPR012925">
    <property type="entry name" value="TipAS_dom"/>
</dbReference>
<dbReference type="SUPFAM" id="SSF46955">
    <property type="entry name" value="Putative DNA-binding domain"/>
    <property type="match status" value="1"/>
</dbReference>
<dbReference type="InterPro" id="IPR047057">
    <property type="entry name" value="MerR_fam"/>
</dbReference>
<evidence type="ECO:0000256" key="4">
    <source>
        <dbReference type="ARBA" id="ARBA00023163"/>
    </source>
</evidence>
<dbReference type="Gene3D" id="1.10.490.50">
    <property type="entry name" value="Antibiotic binding domain of TipA-like multidrug resistance regulators"/>
    <property type="match status" value="1"/>
</dbReference>
<protein>
    <submittedName>
        <fullName evidence="6">MerR family transcriptional regulator</fullName>
    </submittedName>
</protein>
<dbReference type="RefSeq" id="WP_154432988.1">
    <property type="nucleotide sequence ID" value="NZ_VUMS01000033.1"/>
</dbReference>
<dbReference type="InterPro" id="IPR036244">
    <property type="entry name" value="TipA-like_antibiotic-bd"/>
</dbReference>
<dbReference type="Gene3D" id="1.10.1660.10">
    <property type="match status" value="1"/>
</dbReference>
<dbReference type="GO" id="GO:0003700">
    <property type="term" value="F:DNA-binding transcription factor activity"/>
    <property type="evidence" value="ECO:0007669"/>
    <property type="project" value="InterPro"/>
</dbReference>
<dbReference type="CDD" id="cd01106">
    <property type="entry name" value="HTH_TipAL-Mta"/>
    <property type="match status" value="1"/>
</dbReference>
<dbReference type="PANTHER" id="PTHR30204">
    <property type="entry name" value="REDOX-CYCLING DRUG-SENSING TRANSCRIPTIONAL ACTIVATOR SOXR"/>
    <property type="match status" value="1"/>
</dbReference>
<reference evidence="6 7" key="1">
    <citation type="submission" date="2019-08" db="EMBL/GenBank/DDBJ databases">
        <title>In-depth cultivation of the pig gut microbiome towards novel bacterial diversity and tailored functional studies.</title>
        <authorList>
            <person name="Wylensek D."/>
            <person name="Hitch T.C.A."/>
            <person name="Clavel T."/>
        </authorList>
    </citation>
    <scope>NUCLEOTIDE SEQUENCE [LARGE SCALE GENOMIC DNA]</scope>
    <source>
        <strain evidence="6 7">BSM-380-WT-5A</strain>
    </source>
</reference>
<dbReference type="PRINTS" id="PR00040">
    <property type="entry name" value="HTHMERR"/>
</dbReference>
<gene>
    <name evidence="6" type="ORF">FYJ57_13090</name>
</gene>
<dbReference type="PANTHER" id="PTHR30204:SF90">
    <property type="entry name" value="HTH-TYPE TRANSCRIPTIONAL ACTIVATOR MTA"/>
    <property type="match status" value="1"/>
</dbReference>
<evidence type="ECO:0000259" key="5">
    <source>
        <dbReference type="PROSITE" id="PS50937"/>
    </source>
</evidence>
<dbReference type="AlphaFoldDB" id="A0A7X2P5R4"/>
<dbReference type="Pfam" id="PF07739">
    <property type="entry name" value="TipAS"/>
    <property type="match status" value="1"/>
</dbReference>
<comment type="caution">
    <text evidence="6">The sequence shown here is derived from an EMBL/GenBank/DDBJ whole genome shotgun (WGS) entry which is preliminary data.</text>
</comment>
<dbReference type="InterPro" id="IPR000551">
    <property type="entry name" value="MerR-type_HTH_dom"/>
</dbReference>
<sequence>MMTVNEVSKLSGVSIRSLHHYDKIGLLPATEVTAAGYRLYDDKALERLQMILLFKELQFPLKEITTILDNPEFDRSKALEQQIKLLELRKEHLENLIDLARGIKMIGVQKMSKMSFDAFDTRRIDEYEAQAKASWGTTDAYKEFEKKSAGRSREEEQVLGVQMMEIFAEFGKIRNKKPESEEAQALVKKLQNYITEHYYTCTDEILESLGQMYAGGGDMTSNIDKYAGEGTAVFANEAIEAYILTK</sequence>
<evidence type="ECO:0000256" key="2">
    <source>
        <dbReference type="ARBA" id="ARBA00023125"/>
    </source>
</evidence>
<feature type="domain" description="HTH merR-type" evidence="5">
    <location>
        <begin position="1"/>
        <end position="70"/>
    </location>
</feature>
<evidence type="ECO:0000313" key="6">
    <source>
        <dbReference type="EMBL" id="MST67625.1"/>
    </source>
</evidence>
<dbReference type="SUPFAM" id="SSF89082">
    <property type="entry name" value="Antibiotic binding domain of TipA-like multidrug resistance regulators"/>
    <property type="match status" value="1"/>
</dbReference>
<dbReference type="GO" id="GO:0003677">
    <property type="term" value="F:DNA binding"/>
    <property type="evidence" value="ECO:0007669"/>
    <property type="project" value="UniProtKB-KW"/>
</dbReference>
<dbReference type="EMBL" id="VUMS01000033">
    <property type="protein sequence ID" value="MST67625.1"/>
    <property type="molecule type" value="Genomic_DNA"/>
</dbReference>
<keyword evidence="7" id="KW-1185">Reference proteome</keyword>
<evidence type="ECO:0000313" key="7">
    <source>
        <dbReference type="Proteomes" id="UP000440513"/>
    </source>
</evidence>
<organism evidence="6 7">
    <name type="scientific">Oliverpabstia intestinalis</name>
    <dbReference type="NCBI Taxonomy" id="2606633"/>
    <lineage>
        <taxon>Bacteria</taxon>
        <taxon>Bacillati</taxon>
        <taxon>Bacillota</taxon>
        <taxon>Clostridia</taxon>
        <taxon>Lachnospirales</taxon>
        <taxon>Lachnospiraceae</taxon>
        <taxon>Oliverpabstia</taxon>
    </lineage>
</organism>
<proteinExistence type="predicted"/>
<dbReference type="InterPro" id="IPR009061">
    <property type="entry name" value="DNA-bd_dom_put_sf"/>
</dbReference>
<evidence type="ECO:0000256" key="1">
    <source>
        <dbReference type="ARBA" id="ARBA00023015"/>
    </source>
</evidence>
<keyword evidence="2" id="KW-0238">DNA-binding</keyword>
<dbReference type="SMART" id="SM00422">
    <property type="entry name" value="HTH_MERR"/>
    <property type="match status" value="1"/>
</dbReference>
<keyword evidence="3" id="KW-0010">Activator</keyword>
<dbReference type="PROSITE" id="PS50937">
    <property type="entry name" value="HTH_MERR_2"/>
    <property type="match status" value="1"/>
</dbReference>
<evidence type="ECO:0000256" key="3">
    <source>
        <dbReference type="ARBA" id="ARBA00023159"/>
    </source>
</evidence>
<name>A0A7X2P5R4_9FIRM</name>